<dbReference type="EMBL" id="BRVS01000007">
    <property type="protein sequence ID" value="GLB67425.1"/>
    <property type="molecule type" value="Genomic_DNA"/>
</dbReference>
<accession>A0ABQ5MTY0</accession>
<keyword evidence="3" id="KW-1185">Reference proteome</keyword>
<feature type="region of interest" description="Disordered" evidence="1">
    <location>
        <begin position="42"/>
        <end position="88"/>
    </location>
</feature>
<evidence type="ECO:0000313" key="2">
    <source>
        <dbReference type="EMBL" id="GLB67425.1"/>
    </source>
</evidence>
<gene>
    <name evidence="2" type="ORF">AHIS1636_18650</name>
</gene>
<organism evidence="2 3">
    <name type="scientific">Arthrobacter mangrovi</name>
    <dbReference type="NCBI Taxonomy" id="2966350"/>
    <lineage>
        <taxon>Bacteria</taxon>
        <taxon>Bacillati</taxon>
        <taxon>Actinomycetota</taxon>
        <taxon>Actinomycetes</taxon>
        <taxon>Micrococcales</taxon>
        <taxon>Micrococcaceae</taxon>
        <taxon>Arthrobacter</taxon>
    </lineage>
</organism>
<evidence type="ECO:0000256" key="1">
    <source>
        <dbReference type="SAM" id="MobiDB-lite"/>
    </source>
</evidence>
<name>A0ABQ5MTY0_9MICC</name>
<feature type="compositionally biased region" description="Basic and acidic residues" evidence="1">
    <location>
        <begin position="79"/>
        <end position="88"/>
    </location>
</feature>
<comment type="caution">
    <text evidence="2">The sequence shown here is derived from an EMBL/GenBank/DDBJ whole genome shotgun (WGS) entry which is preliminary data.</text>
</comment>
<dbReference type="Proteomes" id="UP001209654">
    <property type="component" value="Unassembled WGS sequence"/>
</dbReference>
<proteinExistence type="predicted"/>
<reference evidence="2 3" key="1">
    <citation type="journal article" date="2023" name="Int. J. Syst. Evol. Microbiol.">
        <title>Arthrobacter mangrovi sp. nov., an actinobacterium isolated from the rhizosphere of a mangrove.</title>
        <authorList>
            <person name="Hamada M."/>
            <person name="Saitou S."/>
            <person name="Enomoto N."/>
            <person name="Nanri K."/>
            <person name="Hidaka K."/>
            <person name="Miura T."/>
            <person name="Tamura T."/>
        </authorList>
    </citation>
    <scope>NUCLEOTIDE SEQUENCE [LARGE SCALE GENOMIC DNA]</scope>
    <source>
        <strain evidence="2 3">NBRC 112813</strain>
    </source>
</reference>
<protein>
    <submittedName>
        <fullName evidence="2">Uncharacterized protein</fullName>
    </submittedName>
</protein>
<evidence type="ECO:0000313" key="3">
    <source>
        <dbReference type="Proteomes" id="UP001209654"/>
    </source>
</evidence>
<sequence>MFRVPAGLAAGSGSFGGLFLRNGIGVHGILPQSDAAAVRVRPGPADLPLEPPRHPAAVRHPDGPAAVTKPNRPCPSHLECNDGHTREE</sequence>